<comment type="subcellular location">
    <subcellularLocation>
        <location evidence="1 10">Secreted</location>
        <location evidence="1 10">Extracellular space</location>
        <location evidence="1 10">Extracellular matrix</location>
    </subcellularLocation>
</comment>
<protein>
    <recommendedName>
        <fullName evidence="10">Protein Wnt</fullName>
    </recommendedName>
</protein>
<dbReference type="AlphaFoldDB" id="A0A0T6B6D6"/>
<comment type="function">
    <text evidence="10">Ligand for members of the frizzled family of seven transmembrane receptors.</text>
</comment>
<dbReference type="EMBL" id="LJIG01009536">
    <property type="protein sequence ID" value="KRT82883.1"/>
    <property type="molecule type" value="Genomic_DNA"/>
</dbReference>
<evidence type="ECO:0000313" key="12">
    <source>
        <dbReference type="Proteomes" id="UP000051574"/>
    </source>
</evidence>
<evidence type="ECO:0000256" key="9">
    <source>
        <dbReference type="ARBA" id="ARBA00023288"/>
    </source>
</evidence>
<evidence type="ECO:0000256" key="6">
    <source>
        <dbReference type="ARBA" id="ARBA00022687"/>
    </source>
</evidence>
<dbReference type="GO" id="GO:0060560">
    <property type="term" value="P:developmental growth involved in morphogenesis"/>
    <property type="evidence" value="ECO:0007669"/>
    <property type="project" value="UniProtKB-ARBA"/>
</dbReference>
<dbReference type="GO" id="GO:0060070">
    <property type="term" value="P:canonical Wnt signaling pathway"/>
    <property type="evidence" value="ECO:0007669"/>
    <property type="project" value="TreeGrafter"/>
</dbReference>
<reference evidence="11 12" key="1">
    <citation type="submission" date="2015-09" db="EMBL/GenBank/DDBJ databases">
        <title>Draft genome of the scarab beetle Oryctes borbonicus.</title>
        <authorList>
            <person name="Meyer J.M."/>
            <person name="Markov G.V."/>
            <person name="Baskaran P."/>
            <person name="Herrmann M."/>
            <person name="Sommer R.J."/>
            <person name="Roedelsperger C."/>
        </authorList>
    </citation>
    <scope>NUCLEOTIDE SEQUENCE [LARGE SCALE GENOMIC DNA]</scope>
    <source>
        <strain evidence="11">OB123</strain>
        <tissue evidence="11">Whole animal</tissue>
    </source>
</reference>
<dbReference type="PANTHER" id="PTHR12027:SF72">
    <property type="entry name" value="PROTEIN WNT-6"/>
    <property type="match status" value="1"/>
</dbReference>
<dbReference type="GO" id="GO:0005109">
    <property type="term" value="F:frizzled binding"/>
    <property type="evidence" value="ECO:0007669"/>
    <property type="project" value="TreeGrafter"/>
</dbReference>
<name>A0A0T6B6D6_9SCAR</name>
<dbReference type="InterPro" id="IPR043158">
    <property type="entry name" value="Wnt_C"/>
</dbReference>
<dbReference type="PANTHER" id="PTHR12027">
    <property type="entry name" value="WNT RELATED"/>
    <property type="match status" value="1"/>
</dbReference>
<comment type="caution">
    <text evidence="11">The sequence shown here is derived from an EMBL/GenBank/DDBJ whole genome shotgun (WGS) entry which is preliminary data.</text>
</comment>
<dbReference type="GO" id="GO:0030182">
    <property type="term" value="P:neuron differentiation"/>
    <property type="evidence" value="ECO:0007669"/>
    <property type="project" value="TreeGrafter"/>
</dbReference>
<dbReference type="InterPro" id="IPR005817">
    <property type="entry name" value="Wnt"/>
</dbReference>
<organism evidence="11 12">
    <name type="scientific">Oryctes borbonicus</name>
    <dbReference type="NCBI Taxonomy" id="1629725"/>
    <lineage>
        <taxon>Eukaryota</taxon>
        <taxon>Metazoa</taxon>
        <taxon>Ecdysozoa</taxon>
        <taxon>Arthropoda</taxon>
        <taxon>Hexapoda</taxon>
        <taxon>Insecta</taxon>
        <taxon>Pterygota</taxon>
        <taxon>Neoptera</taxon>
        <taxon>Endopterygota</taxon>
        <taxon>Coleoptera</taxon>
        <taxon>Polyphaga</taxon>
        <taxon>Scarabaeiformia</taxon>
        <taxon>Scarabaeidae</taxon>
        <taxon>Dynastinae</taxon>
        <taxon>Oryctes</taxon>
    </lineage>
</organism>
<dbReference type="GO" id="GO:0005615">
    <property type="term" value="C:extracellular space"/>
    <property type="evidence" value="ECO:0007669"/>
    <property type="project" value="TreeGrafter"/>
</dbReference>
<dbReference type="FunFam" id="3.30.2460.20:FF:000001">
    <property type="entry name" value="Wnt homolog"/>
    <property type="match status" value="1"/>
</dbReference>
<dbReference type="PROSITE" id="PS00246">
    <property type="entry name" value="WNT1"/>
    <property type="match status" value="1"/>
</dbReference>
<keyword evidence="12" id="KW-1185">Reference proteome</keyword>
<dbReference type="Gene3D" id="3.30.2460.20">
    <property type="match status" value="1"/>
</dbReference>
<gene>
    <name evidence="11" type="ORF">AMK59_4896</name>
</gene>
<accession>A0A0T6B6D6</accession>
<comment type="similarity">
    <text evidence="2 10">Belongs to the Wnt family.</text>
</comment>
<keyword evidence="8" id="KW-0325">Glycoprotein</keyword>
<dbReference type="SMART" id="SM00097">
    <property type="entry name" value="WNT1"/>
    <property type="match status" value="1"/>
</dbReference>
<proteinExistence type="inferred from homology"/>
<evidence type="ECO:0000256" key="8">
    <source>
        <dbReference type="ARBA" id="ARBA00023180"/>
    </source>
</evidence>
<keyword evidence="6 10" id="KW-0879">Wnt signaling pathway</keyword>
<keyword evidence="4" id="KW-0964">Secreted</keyword>
<sequence>ISFVSDTRETGFVNAITAAGVTYAVTKACTMGNLVDCSCDKAAKRKNGRNGKKNKLKGMNLPQGEWHWGGCSDNINYGLRKSKDFMDTRYRRKSDMKTLVKLHNYNAGRLAIKNHMKTECRCHGLSGSCTQQTCWRKMPTFREVGNRLKEHFDGASKVIAGNDGRSFIPDGETLKPPGKEDIVYSEKTFDYCSPNITIGSFGTQGRTCNETSKGEEGCEILCCGRGYNTTKVIEEVRCNCQFIFCCDVVCDTCKYERNINTCL</sequence>
<keyword evidence="5" id="KW-0272">Extracellular matrix</keyword>
<evidence type="ECO:0000256" key="2">
    <source>
        <dbReference type="ARBA" id="ARBA00005683"/>
    </source>
</evidence>
<evidence type="ECO:0000313" key="11">
    <source>
        <dbReference type="EMBL" id="KRT82883.1"/>
    </source>
</evidence>
<dbReference type="Pfam" id="PF00110">
    <property type="entry name" value="wnt"/>
    <property type="match status" value="1"/>
</dbReference>
<evidence type="ECO:0000256" key="3">
    <source>
        <dbReference type="ARBA" id="ARBA00022473"/>
    </source>
</evidence>
<keyword evidence="9" id="KW-0449">Lipoprotein</keyword>
<dbReference type="GO" id="GO:0007517">
    <property type="term" value="P:muscle organ development"/>
    <property type="evidence" value="ECO:0007669"/>
    <property type="project" value="UniProtKB-ARBA"/>
</dbReference>
<evidence type="ECO:0000256" key="1">
    <source>
        <dbReference type="ARBA" id="ARBA00004498"/>
    </source>
</evidence>
<evidence type="ECO:0000256" key="10">
    <source>
        <dbReference type="RuleBase" id="RU003500"/>
    </source>
</evidence>
<dbReference type="GO" id="GO:0005125">
    <property type="term" value="F:cytokine activity"/>
    <property type="evidence" value="ECO:0007669"/>
    <property type="project" value="TreeGrafter"/>
</dbReference>
<dbReference type="OrthoDB" id="5945655at2759"/>
<keyword evidence="7" id="KW-1015">Disulfide bond</keyword>
<dbReference type="PRINTS" id="PR01349">
    <property type="entry name" value="WNTPROTEIN"/>
</dbReference>
<dbReference type="GO" id="GO:0045165">
    <property type="term" value="P:cell fate commitment"/>
    <property type="evidence" value="ECO:0007669"/>
    <property type="project" value="TreeGrafter"/>
</dbReference>
<evidence type="ECO:0000256" key="5">
    <source>
        <dbReference type="ARBA" id="ARBA00022530"/>
    </source>
</evidence>
<evidence type="ECO:0000256" key="4">
    <source>
        <dbReference type="ARBA" id="ARBA00022525"/>
    </source>
</evidence>
<dbReference type="GO" id="GO:0000902">
    <property type="term" value="P:cell morphogenesis"/>
    <property type="evidence" value="ECO:0007669"/>
    <property type="project" value="UniProtKB-ARBA"/>
</dbReference>
<evidence type="ECO:0000256" key="7">
    <source>
        <dbReference type="ARBA" id="ARBA00023157"/>
    </source>
</evidence>
<keyword evidence="3 10" id="KW-0217">Developmental protein</keyword>
<dbReference type="InterPro" id="IPR018161">
    <property type="entry name" value="Wnt_CS"/>
</dbReference>
<feature type="non-terminal residue" evidence="11">
    <location>
        <position position="1"/>
    </location>
</feature>
<dbReference type="Proteomes" id="UP000051574">
    <property type="component" value="Unassembled WGS sequence"/>
</dbReference>